<evidence type="ECO:0000313" key="2">
    <source>
        <dbReference type="EMBL" id="OGY18962.1"/>
    </source>
</evidence>
<accession>A0A1G1VUA5</accession>
<dbReference type="AlphaFoldDB" id="A0A1G1VUA5"/>
<dbReference type="EMBL" id="MHCH01000007">
    <property type="protein sequence ID" value="OGY18962.1"/>
    <property type="molecule type" value="Genomic_DNA"/>
</dbReference>
<protein>
    <submittedName>
        <fullName evidence="2">Uncharacterized protein</fullName>
    </submittedName>
</protein>
<comment type="caution">
    <text evidence="2">The sequence shown here is derived from an EMBL/GenBank/DDBJ whole genome shotgun (WGS) entry which is preliminary data.</text>
</comment>
<name>A0A1G1VUA5_9BACT</name>
<keyword evidence="1" id="KW-0812">Transmembrane</keyword>
<proteinExistence type="predicted"/>
<dbReference type="Proteomes" id="UP000177324">
    <property type="component" value="Unassembled WGS sequence"/>
</dbReference>
<keyword evidence="1" id="KW-0472">Membrane</keyword>
<evidence type="ECO:0000256" key="1">
    <source>
        <dbReference type="SAM" id="Phobius"/>
    </source>
</evidence>
<gene>
    <name evidence="2" type="ORF">A2784_02420</name>
</gene>
<organism evidence="2 3">
    <name type="scientific">Candidatus Chisholmbacteria bacterium RIFCSPHIGHO2_01_FULL_48_12</name>
    <dbReference type="NCBI Taxonomy" id="1797589"/>
    <lineage>
        <taxon>Bacteria</taxon>
        <taxon>Candidatus Chisholmiibacteriota</taxon>
    </lineage>
</organism>
<sequence>MQETSPLPPTPTPKPKSLLILIGLVFLIILSVTGGFLLGKQLYSPASRSTLTSIAEPTSTPDPTANWKTYTNNQYKFVFKHPNDWRVISLEEESKPQEIVVTYNPDTKDAYLERNPDAYDQSQKSDAVINGVQITRIKNNKDVYRREYAIIPLTSGTLIITGTLDVAVNQKQTSSFNQILSTFKFLDQTNDTSN</sequence>
<reference evidence="2 3" key="1">
    <citation type="journal article" date="2016" name="Nat. Commun.">
        <title>Thousands of microbial genomes shed light on interconnected biogeochemical processes in an aquifer system.</title>
        <authorList>
            <person name="Anantharaman K."/>
            <person name="Brown C.T."/>
            <person name="Hug L.A."/>
            <person name="Sharon I."/>
            <person name="Castelle C.J."/>
            <person name="Probst A.J."/>
            <person name="Thomas B.C."/>
            <person name="Singh A."/>
            <person name="Wilkins M.J."/>
            <person name="Karaoz U."/>
            <person name="Brodie E.L."/>
            <person name="Williams K.H."/>
            <person name="Hubbard S.S."/>
            <person name="Banfield J.F."/>
        </authorList>
    </citation>
    <scope>NUCLEOTIDE SEQUENCE [LARGE SCALE GENOMIC DNA]</scope>
</reference>
<feature type="transmembrane region" description="Helical" evidence="1">
    <location>
        <begin position="18"/>
        <end position="38"/>
    </location>
</feature>
<keyword evidence="1" id="KW-1133">Transmembrane helix</keyword>
<dbReference type="STRING" id="1797589.A2784_02420"/>
<evidence type="ECO:0000313" key="3">
    <source>
        <dbReference type="Proteomes" id="UP000177324"/>
    </source>
</evidence>